<feature type="non-terminal residue" evidence="1">
    <location>
        <position position="89"/>
    </location>
</feature>
<keyword evidence="2" id="KW-1185">Reference proteome</keyword>
<gene>
    <name evidence="1" type="ORF">CVT26_006289</name>
</gene>
<sequence length="89" mass="10124">MPRKEGTEPKVHTIMSKPFTFGLECCIARNPYPGNQYFMVFGRGYGMADSRILQVMNCSTCGPDKLELSEKSGRPLIWYDSDLERRGRG</sequence>
<dbReference type="OrthoDB" id="3793816at2759"/>
<comment type="caution">
    <text evidence="1">The sequence shown here is derived from an EMBL/GenBank/DDBJ whole genome shotgun (WGS) entry which is preliminary data.</text>
</comment>
<dbReference type="AlphaFoldDB" id="A0A409X6G8"/>
<evidence type="ECO:0000313" key="2">
    <source>
        <dbReference type="Proteomes" id="UP000284706"/>
    </source>
</evidence>
<protein>
    <submittedName>
        <fullName evidence="1">Uncharacterized protein</fullName>
    </submittedName>
</protein>
<name>A0A409X6G8_9AGAR</name>
<accession>A0A409X6G8</accession>
<dbReference type="EMBL" id="NHYE01004089">
    <property type="protein sequence ID" value="PPQ86373.1"/>
    <property type="molecule type" value="Genomic_DNA"/>
</dbReference>
<reference evidence="1 2" key="1">
    <citation type="journal article" date="2018" name="Evol. Lett.">
        <title>Horizontal gene cluster transfer increased hallucinogenic mushroom diversity.</title>
        <authorList>
            <person name="Reynolds H.T."/>
            <person name="Vijayakumar V."/>
            <person name="Gluck-Thaler E."/>
            <person name="Korotkin H.B."/>
            <person name="Matheny P.B."/>
            <person name="Slot J.C."/>
        </authorList>
    </citation>
    <scope>NUCLEOTIDE SEQUENCE [LARGE SCALE GENOMIC DNA]</scope>
    <source>
        <strain evidence="1 2">SRW20</strain>
    </source>
</reference>
<organism evidence="1 2">
    <name type="scientific">Gymnopilus dilepis</name>
    <dbReference type="NCBI Taxonomy" id="231916"/>
    <lineage>
        <taxon>Eukaryota</taxon>
        <taxon>Fungi</taxon>
        <taxon>Dikarya</taxon>
        <taxon>Basidiomycota</taxon>
        <taxon>Agaricomycotina</taxon>
        <taxon>Agaricomycetes</taxon>
        <taxon>Agaricomycetidae</taxon>
        <taxon>Agaricales</taxon>
        <taxon>Agaricineae</taxon>
        <taxon>Hymenogastraceae</taxon>
        <taxon>Gymnopilus</taxon>
    </lineage>
</organism>
<dbReference type="Proteomes" id="UP000284706">
    <property type="component" value="Unassembled WGS sequence"/>
</dbReference>
<dbReference type="InParanoid" id="A0A409X6G8"/>
<evidence type="ECO:0000313" key="1">
    <source>
        <dbReference type="EMBL" id="PPQ86373.1"/>
    </source>
</evidence>
<proteinExistence type="predicted"/>